<accession>A0ABQ2YBG8</accession>
<dbReference type="PANTHER" id="PTHR35011:SF10">
    <property type="entry name" value="TRAP TRANSPORTER SMALL PERMEASE PROTEIN"/>
    <property type="match status" value="1"/>
</dbReference>
<keyword evidence="5 9" id="KW-0812">Transmembrane</keyword>
<evidence type="ECO:0000256" key="5">
    <source>
        <dbReference type="ARBA" id="ARBA00022692"/>
    </source>
</evidence>
<evidence type="ECO:0000313" key="12">
    <source>
        <dbReference type="Proteomes" id="UP000653056"/>
    </source>
</evidence>
<evidence type="ECO:0000256" key="4">
    <source>
        <dbReference type="ARBA" id="ARBA00022519"/>
    </source>
</evidence>
<keyword evidence="3" id="KW-1003">Cell membrane</keyword>
<comment type="caution">
    <text evidence="11">The sequence shown here is derived from an EMBL/GenBank/DDBJ whole genome shotgun (WGS) entry which is preliminary data.</text>
</comment>
<keyword evidence="2 9" id="KW-0813">Transport</keyword>
<proteinExistence type="inferred from homology"/>
<evidence type="ECO:0000259" key="10">
    <source>
        <dbReference type="Pfam" id="PF04290"/>
    </source>
</evidence>
<comment type="function">
    <text evidence="9">Part of the tripartite ATP-independent periplasmic (TRAP) transport system.</text>
</comment>
<dbReference type="InterPro" id="IPR007387">
    <property type="entry name" value="TRAP_DctQ"/>
</dbReference>
<comment type="subcellular location">
    <subcellularLocation>
        <location evidence="1 9">Cell inner membrane</location>
        <topology evidence="1 9">Multi-pass membrane protein</topology>
    </subcellularLocation>
</comment>
<keyword evidence="6 9" id="KW-1133">Transmembrane helix</keyword>
<dbReference type="Proteomes" id="UP000653056">
    <property type="component" value="Unassembled WGS sequence"/>
</dbReference>
<dbReference type="PANTHER" id="PTHR35011">
    <property type="entry name" value="2,3-DIKETO-L-GULONATE TRAP TRANSPORTER SMALL PERMEASE PROTEIN YIAM"/>
    <property type="match status" value="1"/>
</dbReference>
<evidence type="ECO:0000256" key="9">
    <source>
        <dbReference type="RuleBase" id="RU369079"/>
    </source>
</evidence>
<gene>
    <name evidence="11" type="ORF">GCM10007160_02000</name>
</gene>
<organism evidence="11 12">
    <name type="scientific">Litchfieldella qijiaojingensis</name>
    <dbReference type="NCBI Taxonomy" id="980347"/>
    <lineage>
        <taxon>Bacteria</taxon>
        <taxon>Pseudomonadati</taxon>
        <taxon>Pseudomonadota</taxon>
        <taxon>Gammaproteobacteria</taxon>
        <taxon>Oceanospirillales</taxon>
        <taxon>Halomonadaceae</taxon>
        <taxon>Litchfieldella</taxon>
    </lineage>
</organism>
<dbReference type="InterPro" id="IPR055348">
    <property type="entry name" value="DctQ"/>
</dbReference>
<feature type="transmembrane region" description="Helical" evidence="9">
    <location>
        <begin position="68"/>
        <end position="92"/>
    </location>
</feature>
<keyword evidence="12" id="KW-1185">Reference proteome</keyword>
<keyword evidence="4 9" id="KW-0997">Cell inner membrane</keyword>
<evidence type="ECO:0000313" key="11">
    <source>
        <dbReference type="EMBL" id="GGX78360.1"/>
    </source>
</evidence>
<feature type="transmembrane region" description="Helical" evidence="9">
    <location>
        <begin position="27"/>
        <end position="48"/>
    </location>
</feature>
<keyword evidence="7 9" id="KW-0472">Membrane</keyword>
<evidence type="ECO:0000256" key="7">
    <source>
        <dbReference type="ARBA" id="ARBA00023136"/>
    </source>
</evidence>
<comment type="subunit">
    <text evidence="9">The complex comprises the extracytoplasmic solute receptor protein and the two transmembrane proteins.</text>
</comment>
<feature type="transmembrane region" description="Helical" evidence="9">
    <location>
        <begin position="155"/>
        <end position="182"/>
    </location>
</feature>
<dbReference type="EMBL" id="BMXS01000001">
    <property type="protein sequence ID" value="GGX78360.1"/>
    <property type="molecule type" value="Genomic_DNA"/>
</dbReference>
<evidence type="ECO:0000256" key="6">
    <source>
        <dbReference type="ARBA" id="ARBA00022989"/>
    </source>
</evidence>
<evidence type="ECO:0000256" key="1">
    <source>
        <dbReference type="ARBA" id="ARBA00004429"/>
    </source>
</evidence>
<evidence type="ECO:0000256" key="8">
    <source>
        <dbReference type="ARBA" id="ARBA00038436"/>
    </source>
</evidence>
<comment type="similarity">
    <text evidence="8 9">Belongs to the TRAP transporter small permease family.</text>
</comment>
<sequence>MPGERSTMAKSLRVTLMHYRLRSLYDLGAYLSGTCLSLICAMITAQILGRIIDKFMIWVGGDRIGLAIPGLAEISGFLLVGATFLGLAYTFVNGGHIRVTLLIGHLPARVRAFVELWCLSIALFLSLYLAWYVIWLVADSIAFNETSYGLLSIPLWIPQSIMLLGILLFCLALLEAWVATLVTALTRPSSFQVDDATNE</sequence>
<feature type="transmembrane region" description="Helical" evidence="9">
    <location>
        <begin position="113"/>
        <end position="135"/>
    </location>
</feature>
<evidence type="ECO:0000256" key="3">
    <source>
        <dbReference type="ARBA" id="ARBA00022475"/>
    </source>
</evidence>
<reference evidence="12" key="1">
    <citation type="journal article" date="2019" name="Int. J. Syst. Evol. Microbiol.">
        <title>The Global Catalogue of Microorganisms (GCM) 10K type strain sequencing project: providing services to taxonomists for standard genome sequencing and annotation.</title>
        <authorList>
            <consortium name="The Broad Institute Genomics Platform"/>
            <consortium name="The Broad Institute Genome Sequencing Center for Infectious Disease"/>
            <person name="Wu L."/>
            <person name="Ma J."/>
        </authorList>
    </citation>
    <scope>NUCLEOTIDE SEQUENCE [LARGE SCALE GENOMIC DNA]</scope>
    <source>
        <strain evidence="12">KCTC 22228</strain>
    </source>
</reference>
<feature type="domain" description="Tripartite ATP-independent periplasmic transporters DctQ component" evidence="10">
    <location>
        <begin position="39"/>
        <end position="180"/>
    </location>
</feature>
<evidence type="ECO:0000256" key="2">
    <source>
        <dbReference type="ARBA" id="ARBA00022448"/>
    </source>
</evidence>
<dbReference type="Pfam" id="PF04290">
    <property type="entry name" value="DctQ"/>
    <property type="match status" value="1"/>
</dbReference>
<protein>
    <recommendedName>
        <fullName evidence="9">TRAP transporter small permease protein</fullName>
    </recommendedName>
</protein>
<name>A0ABQ2YBG8_9GAMM</name>